<proteinExistence type="predicted"/>
<comment type="caution">
    <text evidence="1">The sequence shown here is derived from an EMBL/GenBank/DDBJ whole genome shotgun (WGS) entry which is preliminary data.</text>
</comment>
<dbReference type="OrthoDB" id="9808290at2"/>
<dbReference type="PANTHER" id="PTHR37953">
    <property type="entry name" value="UPF0127 PROTEIN MJ1496"/>
    <property type="match status" value="1"/>
</dbReference>
<dbReference type="InterPro" id="IPR038695">
    <property type="entry name" value="Saro_0823-like_sf"/>
</dbReference>
<sequence>MILSSLSATSAIAECSESSVQIRGTFGQARFHVEVADDVQERAQGLMNRQSMSASAGMLFVFEESAPVSFWMENTLIPLDMLFIDDSGTIVHVHHNAIPLDRTPISSTVPVRYVLEIKGGMAKAMGISTGSQLRHPMILKNYAIWPCEG</sequence>
<name>A0A4U7N582_9RHOB</name>
<gene>
    <name evidence="1" type="ORF">FAP39_09110</name>
</gene>
<keyword evidence="2" id="KW-1185">Reference proteome</keyword>
<organism evidence="1 2">
    <name type="scientific">Shimia litoralis</name>
    <dbReference type="NCBI Taxonomy" id="420403"/>
    <lineage>
        <taxon>Bacteria</taxon>
        <taxon>Pseudomonadati</taxon>
        <taxon>Pseudomonadota</taxon>
        <taxon>Alphaproteobacteria</taxon>
        <taxon>Rhodobacterales</taxon>
        <taxon>Roseobacteraceae</taxon>
    </lineage>
</organism>
<evidence type="ECO:0000313" key="2">
    <source>
        <dbReference type="Proteomes" id="UP000306575"/>
    </source>
</evidence>
<dbReference type="EMBL" id="SULI01000008">
    <property type="protein sequence ID" value="TKZ20969.1"/>
    <property type="molecule type" value="Genomic_DNA"/>
</dbReference>
<reference evidence="1 2" key="1">
    <citation type="submission" date="2019-04" db="EMBL/GenBank/DDBJ databases">
        <title>Genome sequence of Pelagicola litoralis CL-ES2.</title>
        <authorList>
            <person name="Cao J."/>
        </authorList>
    </citation>
    <scope>NUCLEOTIDE SEQUENCE [LARGE SCALE GENOMIC DNA]</scope>
    <source>
        <strain evidence="1 2">CL-ES2</strain>
    </source>
</reference>
<accession>A0A4U7N582</accession>
<protein>
    <submittedName>
        <fullName evidence="1">DUF192 domain-containing protein</fullName>
    </submittedName>
</protein>
<dbReference type="AlphaFoldDB" id="A0A4U7N582"/>
<dbReference type="Pfam" id="PF02643">
    <property type="entry name" value="DUF192"/>
    <property type="match status" value="1"/>
</dbReference>
<dbReference type="Proteomes" id="UP000306575">
    <property type="component" value="Unassembled WGS sequence"/>
</dbReference>
<evidence type="ECO:0000313" key="1">
    <source>
        <dbReference type="EMBL" id="TKZ20969.1"/>
    </source>
</evidence>
<dbReference type="InterPro" id="IPR003795">
    <property type="entry name" value="DUF192"/>
</dbReference>
<dbReference type="PANTHER" id="PTHR37953:SF1">
    <property type="entry name" value="UPF0127 PROTEIN MJ1496"/>
    <property type="match status" value="1"/>
</dbReference>
<dbReference type="Gene3D" id="2.60.120.1140">
    <property type="entry name" value="Protein of unknown function DUF192"/>
    <property type="match status" value="1"/>
</dbReference>